<keyword evidence="3" id="KW-0408">Iron</keyword>
<dbReference type="InterPro" id="IPR050572">
    <property type="entry name" value="Fe-S_Ferredoxin"/>
</dbReference>
<dbReference type="PROSITE" id="PS51379">
    <property type="entry name" value="4FE4S_FER_2"/>
    <property type="match status" value="2"/>
</dbReference>
<evidence type="ECO:0000256" key="3">
    <source>
        <dbReference type="ARBA" id="ARBA00023004"/>
    </source>
</evidence>
<evidence type="ECO:0000313" key="8">
    <source>
        <dbReference type="Proteomes" id="UP000660745"/>
    </source>
</evidence>
<dbReference type="GO" id="GO:0051539">
    <property type="term" value="F:4 iron, 4 sulfur cluster binding"/>
    <property type="evidence" value="ECO:0007669"/>
    <property type="project" value="UniProtKB-KW"/>
</dbReference>
<dbReference type="PANTHER" id="PTHR43687">
    <property type="entry name" value="ADENYLYLSULFATE REDUCTASE, BETA SUBUNIT"/>
    <property type="match status" value="1"/>
</dbReference>
<dbReference type="Gene3D" id="3.30.70.20">
    <property type="match status" value="1"/>
</dbReference>
<dbReference type="GO" id="GO:0046872">
    <property type="term" value="F:metal ion binding"/>
    <property type="evidence" value="ECO:0007669"/>
    <property type="project" value="UniProtKB-KW"/>
</dbReference>
<accession>A0A918EAA1</accession>
<evidence type="ECO:0000256" key="2">
    <source>
        <dbReference type="ARBA" id="ARBA00022723"/>
    </source>
</evidence>
<protein>
    <submittedName>
        <fullName evidence="7">Ferredoxin</fullName>
    </submittedName>
</protein>
<keyword evidence="4" id="KW-0411">Iron-sulfur</keyword>
<sequence length="135" mass="14148">MIEVVSQDRCVKCDVCVKVCPMDVFALGPDGIPVIARQDDCQTCFMCEAHCPVDALFVAPLSGPAPAGSPYTDEAALLEAGAMGRYRAVLGWGGGRTPGSRLDQNHVFTARLAAGSQPAEETPAGRRRVSGEPSA</sequence>
<dbReference type="Pfam" id="PF13237">
    <property type="entry name" value="Fer4_10"/>
    <property type="match status" value="1"/>
</dbReference>
<evidence type="ECO:0000259" key="6">
    <source>
        <dbReference type="PROSITE" id="PS51379"/>
    </source>
</evidence>
<dbReference type="RefSeq" id="WP_189143689.1">
    <property type="nucleotide sequence ID" value="NZ_BMNK01000019.1"/>
</dbReference>
<feature type="region of interest" description="Disordered" evidence="5">
    <location>
        <begin position="111"/>
        <end position="135"/>
    </location>
</feature>
<dbReference type="PROSITE" id="PS00198">
    <property type="entry name" value="4FE4S_FER_1"/>
    <property type="match status" value="2"/>
</dbReference>
<feature type="domain" description="4Fe-4S ferredoxin-type" evidence="6">
    <location>
        <begin position="1"/>
        <end position="30"/>
    </location>
</feature>
<dbReference type="AlphaFoldDB" id="A0A918EAA1"/>
<evidence type="ECO:0000256" key="1">
    <source>
        <dbReference type="ARBA" id="ARBA00022485"/>
    </source>
</evidence>
<reference evidence="7" key="1">
    <citation type="journal article" date="2014" name="Int. J. Syst. Evol. Microbiol.">
        <title>Complete genome sequence of Corynebacterium casei LMG S-19264T (=DSM 44701T), isolated from a smear-ripened cheese.</title>
        <authorList>
            <consortium name="US DOE Joint Genome Institute (JGI-PGF)"/>
            <person name="Walter F."/>
            <person name="Albersmeier A."/>
            <person name="Kalinowski J."/>
            <person name="Ruckert C."/>
        </authorList>
    </citation>
    <scope>NUCLEOTIDE SEQUENCE</scope>
    <source>
        <strain evidence="7">CGMCC 4.7430</strain>
    </source>
</reference>
<comment type="caution">
    <text evidence="7">The sequence shown here is derived from an EMBL/GenBank/DDBJ whole genome shotgun (WGS) entry which is preliminary data.</text>
</comment>
<dbReference type="PANTHER" id="PTHR43687:SF1">
    <property type="entry name" value="FERREDOXIN III"/>
    <property type="match status" value="1"/>
</dbReference>
<evidence type="ECO:0000313" key="7">
    <source>
        <dbReference type="EMBL" id="GGP15781.1"/>
    </source>
</evidence>
<proteinExistence type="predicted"/>
<dbReference type="InterPro" id="IPR017896">
    <property type="entry name" value="4Fe4S_Fe-S-bd"/>
</dbReference>
<organism evidence="7 8">
    <name type="scientific">Nonomuraea glycinis</name>
    <dbReference type="NCBI Taxonomy" id="2047744"/>
    <lineage>
        <taxon>Bacteria</taxon>
        <taxon>Bacillati</taxon>
        <taxon>Actinomycetota</taxon>
        <taxon>Actinomycetes</taxon>
        <taxon>Streptosporangiales</taxon>
        <taxon>Streptosporangiaceae</taxon>
        <taxon>Nonomuraea</taxon>
    </lineage>
</organism>
<dbReference type="Proteomes" id="UP000660745">
    <property type="component" value="Unassembled WGS sequence"/>
</dbReference>
<evidence type="ECO:0000256" key="5">
    <source>
        <dbReference type="SAM" id="MobiDB-lite"/>
    </source>
</evidence>
<feature type="domain" description="4Fe-4S ferredoxin-type" evidence="6">
    <location>
        <begin position="31"/>
        <end position="61"/>
    </location>
</feature>
<keyword evidence="8" id="KW-1185">Reference proteome</keyword>
<evidence type="ECO:0000256" key="4">
    <source>
        <dbReference type="ARBA" id="ARBA00023014"/>
    </source>
</evidence>
<dbReference type="SUPFAM" id="SSF54862">
    <property type="entry name" value="4Fe-4S ferredoxins"/>
    <property type="match status" value="1"/>
</dbReference>
<name>A0A918EAA1_9ACTN</name>
<dbReference type="EMBL" id="BMNK01000019">
    <property type="protein sequence ID" value="GGP15781.1"/>
    <property type="molecule type" value="Genomic_DNA"/>
</dbReference>
<reference evidence="7" key="2">
    <citation type="submission" date="2020-09" db="EMBL/GenBank/DDBJ databases">
        <authorList>
            <person name="Sun Q."/>
            <person name="Zhou Y."/>
        </authorList>
    </citation>
    <scope>NUCLEOTIDE SEQUENCE</scope>
    <source>
        <strain evidence="7">CGMCC 4.7430</strain>
    </source>
</reference>
<dbReference type="InterPro" id="IPR017900">
    <property type="entry name" value="4Fe4S_Fe_S_CS"/>
</dbReference>
<keyword evidence="2" id="KW-0479">Metal-binding</keyword>
<gene>
    <name evidence="7" type="ORF">GCM10012278_76980</name>
</gene>
<keyword evidence="1" id="KW-0004">4Fe-4S</keyword>